<evidence type="ECO:0000313" key="1">
    <source>
        <dbReference type="EMBL" id="QOY60817.1"/>
    </source>
</evidence>
<sequence>MSEGSPEWGKERKATHVDRAAQFMPFAALTGYYDLVRAQESVVEPRHDLSAEDVERISSELSRVHKGDLVRVKHYTDGSYVTQEGIVSRLDVASHELQVVRTCIRFEDVWRIEAL</sequence>
<dbReference type="Proteomes" id="UP000593735">
    <property type="component" value="Chromosome"/>
</dbReference>
<gene>
    <name evidence="1" type="ORF">INP52_00945</name>
</gene>
<dbReference type="EMBL" id="CP063767">
    <property type="protein sequence ID" value="QOY60817.1"/>
    <property type="molecule type" value="Genomic_DNA"/>
</dbReference>
<dbReference type="AlphaFoldDB" id="A0A7S7M9A0"/>
<name>A0A7S7M9A0_9ACTN</name>
<evidence type="ECO:0008006" key="3">
    <source>
        <dbReference type="Google" id="ProtNLM"/>
    </source>
</evidence>
<reference evidence="1 2" key="1">
    <citation type="submission" date="2020-10" db="EMBL/GenBank/DDBJ databases">
        <title>Olsenella immobilis sp.nov., isolated from the mud in a fermentation cellar used for the production of Chinese strong-flavoured liquor.</title>
        <authorList>
            <person name="Lu L."/>
        </authorList>
    </citation>
    <scope>NUCLEOTIDE SEQUENCE [LARGE SCALE GENOMIC DNA]</scope>
    <source>
        <strain evidence="1 2">LZLJ-2</strain>
    </source>
</reference>
<dbReference type="KEGG" id="tio:INP52_00945"/>
<organism evidence="1 2">
    <name type="scientific">Thermophilibacter immobilis</name>
    <dbReference type="NCBI Taxonomy" id="2779519"/>
    <lineage>
        <taxon>Bacteria</taxon>
        <taxon>Bacillati</taxon>
        <taxon>Actinomycetota</taxon>
        <taxon>Coriobacteriia</taxon>
        <taxon>Coriobacteriales</taxon>
        <taxon>Atopobiaceae</taxon>
        <taxon>Thermophilibacter</taxon>
    </lineage>
</organism>
<protein>
    <recommendedName>
        <fullName evidence="3">YolD-like protein</fullName>
    </recommendedName>
</protein>
<keyword evidence="2" id="KW-1185">Reference proteome</keyword>
<accession>A0A7S7M9A0</accession>
<proteinExistence type="predicted"/>
<evidence type="ECO:0000313" key="2">
    <source>
        <dbReference type="Proteomes" id="UP000593735"/>
    </source>
</evidence>
<dbReference type="RefSeq" id="WP_194371601.1">
    <property type="nucleotide sequence ID" value="NZ_CP063767.1"/>
</dbReference>